<protein>
    <submittedName>
        <fullName evidence="2">Uncharacterized protein</fullName>
    </submittedName>
</protein>
<feature type="transmembrane region" description="Helical" evidence="1">
    <location>
        <begin position="46"/>
        <end position="71"/>
    </location>
</feature>
<keyword evidence="1" id="KW-0472">Membrane</keyword>
<keyword evidence="1" id="KW-1133">Transmembrane helix</keyword>
<keyword evidence="1" id="KW-0812">Transmembrane</keyword>
<evidence type="ECO:0000313" key="2">
    <source>
        <dbReference type="EMBL" id="RZB29188.1"/>
    </source>
</evidence>
<proteinExistence type="predicted"/>
<feature type="transmembrane region" description="Helical" evidence="1">
    <location>
        <begin position="6"/>
        <end position="25"/>
    </location>
</feature>
<accession>A0A8B3S086</accession>
<dbReference type="AlphaFoldDB" id="A0A8B3S086"/>
<organism evidence="2 3">
    <name type="scientific">Candidatus Argoarchaeum ethanivorans</name>
    <dbReference type="NCBI Taxonomy" id="2608793"/>
    <lineage>
        <taxon>Archaea</taxon>
        <taxon>Methanobacteriati</taxon>
        <taxon>Methanobacteriota</taxon>
        <taxon>Stenosarchaea group</taxon>
        <taxon>Methanomicrobia</taxon>
        <taxon>Methanosarcinales</taxon>
        <taxon>Methanosarcinales incertae sedis</taxon>
        <taxon>GOM Arc I cluster</taxon>
        <taxon>Candidatus Argoarchaeum</taxon>
    </lineage>
</organism>
<evidence type="ECO:0000256" key="1">
    <source>
        <dbReference type="SAM" id="Phobius"/>
    </source>
</evidence>
<sequence>MELVNYIRGLIGSFVVLCFGVTAISKVYNSSLLTSEDALYQVQLNLVNTTGIAFAVAMAGCGCGGLLLIYWKCV</sequence>
<gene>
    <name evidence="2" type="ORF">AEth_01330</name>
</gene>
<name>A0A8B3S086_9EURY</name>
<evidence type="ECO:0000313" key="3">
    <source>
        <dbReference type="Proteomes" id="UP000291831"/>
    </source>
</evidence>
<dbReference type="Proteomes" id="UP000291831">
    <property type="component" value="Unassembled WGS sequence"/>
</dbReference>
<reference evidence="3" key="1">
    <citation type="submission" date="2019-01" db="EMBL/GenBank/DDBJ databases">
        <title>Anaerobic oxidation of ethane by archaea from a marine hydrocarbon seep.</title>
        <authorList>
            <person name="Musat F."/>
        </authorList>
    </citation>
    <scope>NUCLEOTIDE SEQUENCE [LARGE SCALE GENOMIC DNA]</scope>
</reference>
<dbReference type="EMBL" id="RPGO01000030">
    <property type="protein sequence ID" value="RZB29188.1"/>
    <property type="molecule type" value="Genomic_DNA"/>
</dbReference>
<comment type="caution">
    <text evidence="2">The sequence shown here is derived from an EMBL/GenBank/DDBJ whole genome shotgun (WGS) entry which is preliminary data.</text>
</comment>